<keyword evidence="5 15" id="KW-0235">DNA replication</keyword>
<evidence type="ECO:0000259" key="16">
    <source>
        <dbReference type="PROSITE" id="PS50172"/>
    </source>
</evidence>
<dbReference type="SUPFAM" id="SSF47781">
    <property type="entry name" value="RuvA domain 2-like"/>
    <property type="match status" value="1"/>
</dbReference>
<keyword evidence="10 15" id="KW-0520">NAD</keyword>
<dbReference type="SUPFAM" id="SSF50249">
    <property type="entry name" value="Nucleic acid-binding proteins"/>
    <property type="match status" value="1"/>
</dbReference>
<dbReference type="InterPro" id="IPR012340">
    <property type="entry name" value="NA-bd_OB-fold"/>
</dbReference>
<dbReference type="Gene3D" id="1.10.150.20">
    <property type="entry name" value="5' to 3' exonuclease, C-terminal subdomain"/>
    <property type="match status" value="2"/>
</dbReference>
<dbReference type="PROSITE" id="PS01055">
    <property type="entry name" value="DNA_LIGASE_N1"/>
    <property type="match status" value="1"/>
</dbReference>
<evidence type="ECO:0000256" key="5">
    <source>
        <dbReference type="ARBA" id="ARBA00022705"/>
    </source>
</evidence>
<comment type="catalytic activity">
    <reaction evidence="13 15">
        <text>NAD(+) + (deoxyribonucleotide)n-3'-hydroxyl + 5'-phospho-(deoxyribonucleotide)m = (deoxyribonucleotide)n+m + AMP + beta-nicotinamide D-nucleotide.</text>
        <dbReference type="EC" id="6.5.1.2"/>
    </reaction>
</comment>
<keyword evidence="4 15" id="KW-0436">Ligase</keyword>
<comment type="caution">
    <text evidence="17">The sequence shown here is derived from an EMBL/GenBank/DDBJ whole genome shotgun (WGS) entry which is preliminary data.</text>
</comment>
<dbReference type="Pfam" id="PF14520">
    <property type="entry name" value="HHH_5"/>
    <property type="match status" value="1"/>
</dbReference>
<dbReference type="Pfam" id="PF03120">
    <property type="entry name" value="OB_DNA_ligase"/>
    <property type="match status" value="1"/>
</dbReference>
<evidence type="ECO:0000256" key="7">
    <source>
        <dbReference type="ARBA" id="ARBA00022763"/>
    </source>
</evidence>
<dbReference type="AlphaFoldDB" id="A0A923MFU5"/>
<evidence type="ECO:0000256" key="3">
    <source>
        <dbReference type="ARBA" id="ARBA00013308"/>
    </source>
</evidence>
<dbReference type="NCBIfam" id="NF005932">
    <property type="entry name" value="PRK07956.1"/>
    <property type="match status" value="1"/>
</dbReference>
<dbReference type="Gene3D" id="6.20.10.30">
    <property type="match status" value="1"/>
</dbReference>
<evidence type="ECO:0000256" key="8">
    <source>
        <dbReference type="ARBA" id="ARBA00022833"/>
    </source>
</evidence>
<dbReference type="PROSITE" id="PS50172">
    <property type="entry name" value="BRCT"/>
    <property type="match status" value="1"/>
</dbReference>
<dbReference type="FunFam" id="1.10.150.20:FF:000007">
    <property type="entry name" value="DNA ligase"/>
    <property type="match status" value="1"/>
</dbReference>
<evidence type="ECO:0000256" key="2">
    <source>
        <dbReference type="ARBA" id="ARBA00012722"/>
    </source>
</evidence>
<dbReference type="FunFam" id="2.40.50.140:FF:000012">
    <property type="entry name" value="DNA ligase"/>
    <property type="match status" value="1"/>
</dbReference>
<feature type="binding site" evidence="15">
    <location>
        <position position="140"/>
    </location>
    <ligand>
        <name>NAD(+)</name>
        <dbReference type="ChEBI" id="CHEBI:57540"/>
    </ligand>
</feature>
<comment type="cofactor">
    <cofactor evidence="15">
        <name>Mg(2+)</name>
        <dbReference type="ChEBI" id="CHEBI:18420"/>
    </cofactor>
    <cofactor evidence="15">
        <name>Mn(2+)</name>
        <dbReference type="ChEBI" id="CHEBI:29035"/>
    </cofactor>
</comment>
<dbReference type="NCBIfam" id="TIGR00575">
    <property type="entry name" value="dnlj"/>
    <property type="match status" value="1"/>
</dbReference>
<comment type="similarity">
    <text evidence="14 15">Belongs to the NAD-dependent DNA ligase family. LigA subfamily.</text>
</comment>
<dbReference type="CDD" id="cd00114">
    <property type="entry name" value="LIGANc"/>
    <property type="match status" value="1"/>
</dbReference>
<dbReference type="SMART" id="SM00532">
    <property type="entry name" value="LIGANc"/>
    <property type="match status" value="1"/>
</dbReference>
<sequence>MEFRTEFADYKDELAFLRAYLTEQGYLYYVLDAPVIPDYEYDRLNRRLEELEAEHPEEITPDSPTQRVGGKILDSFQPYTHEVPLESLQDVFNEGEVAAFCEKMEEALGPMAEYSVEPKVDGLSVALEYRDGVFVRGATRGDGRVGEDVTENLRTVRSIPMTLPEKLPRLIVRGEVYMARSVFESINAKRELEGKPLMANPRNAAAGSLRQLDSKICAQRQLDIAVFNLQLAEGREFTSHAETLDYLASQRFKVIPHKTLRGTSEIQTEIFRINDERMDYPFDIDGAVVKVNSLSDRTILGSTAKFPKWAVAYKYPPEKKYATVTDIVVQVGRTGVLTPKAVLTPVRLAGTTVTSATLHNQDFITEKDIRIGDTVLVQKAGEIIPEILSVDLTKRPEGTRPYTLPEVCPVCGAPVVRDEDGAALRCTGAECPAQLQRNITHFASRDAMDIEGLGPAVVAQLVENGLIANVADLYDLHAQDVAQLDRMGAKSAENLIRAIEKSKANDLSKLIYGLGIRQVGEKAAAVLARHFGTLDALTAAPTEELTEIPDVGEITAKCIVDYLNQPQAKDLIARLKAAGVNMDSTVQKVDDRFAGMTFVLTGSLTRFDRKTAENEIVLRGGKASGSVSKKTTYVVAGEAAGSKLTKAQQLGVPVLTEDEFAELLK</sequence>
<name>A0A923MFU5_9FIRM</name>
<feature type="binding site" evidence="15">
    <location>
        <position position="175"/>
    </location>
    <ligand>
        <name>NAD(+)</name>
        <dbReference type="ChEBI" id="CHEBI:57540"/>
    </ligand>
</feature>
<feature type="binding site" evidence="15">
    <location>
        <position position="117"/>
    </location>
    <ligand>
        <name>NAD(+)</name>
        <dbReference type="ChEBI" id="CHEBI:57540"/>
    </ligand>
</feature>
<dbReference type="InterPro" id="IPR018239">
    <property type="entry name" value="DNA_ligase_AS"/>
</dbReference>
<dbReference type="FunFam" id="1.10.150.20:FF:000006">
    <property type="entry name" value="DNA ligase"/>
    <property type="match status" value="1"/>
</dbReference>
<dbReference type="InterPro" id="IPR001679">
    <property type="entry name" value="DNA_ligase"/>
</dbReference>
<keyword evidence="6 15" id="KW-0479">Metal-binding</keyword>
<dbReference type="Pfam" id="PF03119">
    <property type="entry name" value="DNA_ligase_ZBD"/>
    <property type="match status" value="1"/>
</dbReference>
<keyword evidence="7 15" id="KW-0227">DNA damage</keyword>
<dbReference type="InterPro" id="IPR004149">
    <property type="entry name" value="Znf_DNAligase_C4"/>
</dbReference>
<dbReference type="InterPro" id="IPR003583">
    <property type="entry name" value="Hlx-hairpin-Hlx_DNA-bd_motif"/>
</dbReference>
<dbReference type="EC" id="6.5.1.2" evidence="2 15"/>
<dbReference type="SMART" id="SM00292">
    <property type="entry name" value="BRCT"/>
    <property type="match status" value="1"/>
</dbReference>
<evidence type="ECO:0000256" key="11">
    <source>
        <dbReference type="ARBA" id="ARBA00023204"/>
    </source>
</evidence>
<dbReference type="InterPro" id="IPR004150">
    <property type="entry name" value="NAD_DNA_ligase_OB"/>
</dbReference>
<dbReference type="InterPro" id="IPR013839">
    <property type="entry name" value="DNAligase_adenylation"/>
</dbReference>
<comment type="caution">
    <text evidence="15">Lacks conserved residue(s) required for the propagation of feature annotation.</text>
</comment>
<evidence type="ECO:0000313" key="18">
    <source>
        <dbReference type="Proteomes" id="UP000620327"/>
    </source>
</evidence>
<dbReference type="SUPFAM" id="SSF52113">
    <property type="entry name" value="BRCT domain"/>
    <property type="match status" value="1"/>
</dbReference>
<dbReference type="PANTHER" id="PTHR23389:SF9">
    <property type="entry name" value="DNA LIGASE"/>
    <property type="match status" value="1"/>
</dbReference>
<feature type="binding site" evidence="15">
    <location>
        <position position="314"/>
    </location>
    <ligand>
        <name>NAD(+)</name>
        <dbReference type="ChEBI" id="CHEBI:57540"/>
    </ligand>
</feature>
<dbReference type="PANTHER" id="PTHR23389">
    <property type="entry name" value="CHROMOSOME TRANSMISSION FIDELITY FACTOR 18"/>
    <property type="match status" value="1"/>
</dbReference>
<feature type="binding site" evidence="15">
    <location>
        <position position="431"/>
    </location>
    <ligand>
        <name>Zn(2+)</name>
        <dbReference type="ChEBI" id="CHEBI:29105"/>
    </ligand>
</feature>
<keyword evidence="18" id="KW-1185">Reference proteome</keyword>
<dbReference type="Pfam" id="PF00533">
    <property type="entry name" value="BRCT"/>
    <property type="match status" value="1"/>
</dbReference>
<dbReference type="GO" id="GO:0003911">
    <property type="term" value="F:DNA ligase (NAD+) activity"/>
    <property type="evidence" value="ECO:0007669"/>
    <property type="project" value="UniProtKB-UniRule"/>
</dbReference>
<keyword evidence="12 15" id="KW-0464">Manganese</keyword>
<dbReference type="GO" id="GO:0003677">
    <property type="term" value="F:DNA binding"/>
    <property type="evidence" value="ECO:0007669"/>
    <property type="project" value="InterPro"/>
</dbReference>
<feature type="domain" description="BRCT" evidence="16">
    <location>
        <begin position="588"/>
        <end position="665"/>
    </location>
</feature>
<dbReference type="InterPro" id="IPR013840">
    <property type="entry name" value="DNAligase_N"/>
</dbReference>
<evidence type="ECO:0000256" key="14">
    <source>
        <dbReference type="ARBA" id="ARBA00060881"/>
    </source>
</evidence>
<evidence type="ECO:0000256" key="12">
    <source>
        <dbReference type="ARBA" id="ARBA00023211"/>
    </source>
</evidence>
<feature type="binding site" evidence="15">
    <location>
        <begin position="38"/>
        <end position="42"/>
    </location>
    <ligand>
        <name>NAD(+)</name>
        <dbReference type="ChEBI" id="CHEBI:57540"/>
    </ligand>
</feature>
<keyword evidence="11 15" id="KW-0234">DNA repair</keyword>
<dbReference type="CDD" id="cd17748">
    <property type="entry name" value="BRCT_DNA_ligase_like"/>
    <property type="match status" value="1"/>
</dbReference>
<proteinExistence type="inferred from homology"/>
<dbReference type="Gene3D" id="2.40.50.140">
    <property type="entry name" value="Nucleic acid-binding proteins"/>
    <property type="match status" value="1"/>
</dbReference>
<feature type="binding site" evidence="15">
    <location>
        <position position="408"/>
    </location>
    <ligand>
        <name>Zn(2+)</name>
        <dbReference type="ChEBI" id="CHEBI:29105"/>
    </ligand>
</feature>
<organism evidence="17 18">
    <name type="scientific">Dysosmobacter segnis</name>
    <dbReference type="NCBI Taxonomy" id="2763042"/>
    <lineage>
        <taxon>Bacteria</taxon>
        <taxon>Bacillati</taxon>
        <taxon>Bacillota</taxon>
        <taxon>Clostridia</taxon>
        <taxon>Eubacteriales</taxon>
        <taxon>Oscillospiraceae</taxon>
        <taxon>Dysosmobacter</taxon>
    </lineage>
</organism>
<feature type="active site" description="N6-AMP-lysine intermediate" evidence="15">
    <location>
        <position position="119"/>
    </location>
</feature>
<dbReference type="Gene3D" id="3.40.50.10190">
    <property type="entry name" value="BRCT domain"/>
    <property type="match status" value="1"/>
</dbReference>
<evidence type="ECO:0000256" key="4">
    <source>
        <dbReference type="ARBA" id="ARBA00022598"/>
    </source>
</evidence>
<evidence type="ECO:0000313" key="17">
    <source>
        <dbReference type="EMBL" id="MBC5769306.1"/>
    </source>
</evidence>
<dbReference type="InterPro" id="IPR036420">
    <property type="entry name" value="BRCT_dom_sf"/>
</dbReference>
<comment type="function">
    <text evidence="1 15">DNA ligase that catalyzes the formation of phosphodiester linkages between 5'-phosphoryl and 3'-hydroxyl groups in double-stranded DNA using NAD as a coenzyme and as the energy source for the reaction. It is essential for DNA replication and repair of damaged DNA.</text>
</comment>
<evidence type="ECO:0000256" key="6">
    <source>
        <dbReference type="ARBA" id="ARBA00022723"/>
    </source>
</evidence>
<dbReference type="PIRSF" id="PIRSF001604">
    <property type="entry name" value="LigA"/>
    <property type="match status" value="1"/>
</dbReference>
<accession>A0A923MFU5</accession>
<dbReference type="RefSeq" id="WP_187013686.1">
    <property type="nucleotide sequence ID" value="NZ_JACOQI010000002.1"/>
</dbReference>
<evidence type="ECO:0000256" key="10">
    <source>
        <dbReference type="ARBA" id="ARBA00023027"/>
    </source>
</evidence>
<dbReference type="Proteomes" id="UP000620327">
    <property type="component" value="Unassembled WGS sequence"/>
</dbReference>
<evidence type="ECO:0000256" key="13">
    <source>
        <dbReference type="ARBA" id="ARBA00034005"/>
    </source>
</evidence>
<feature type="binding site" evidence="15">
    <location>
        <position position="411"/>
    </location>
    <ligand>
        <name>Zn(2+)</name>
        <dbReference type="ChEBI" id="CHEBI:29105"/>
    </ligand>
</feature>
<dbReference type="GO" id="GO:0046872">
    <property type="term" value="F:metal ion binding"/>
    <property type="evidence" value="ECO:0007669"/>
    <property type="project" value="UniProtKB-KW"/>
</dbReference>
<protein>
    <recommendedName>
        <fullName evidence="3 15">DNA ligase</fullName>
        <ecNumber evidence="2 15">6.5.1.2</ecNumber>
    </recommendedName>
    <alternativeName>
        <fullName evidence="15">Polydeoxyribonucleotide synthase [NAD(+)]</fullName>
    </alternativeName>
</protein>
<evidence type="ECO:0000256" key="15">
    <source>
        <dbReference type="HAMAP-Rule" id="MF_01588"/>
    </source>
</evidence>
<dbReference type="Gene3D" id="1.10.287.610">
    <property type="entry name" value="Helix hairpin bin"/>
    <property type="match status" value="1"/>
</dbReference>
<keyword evidence="8 15" id="KW-0862">Zinc</keyword>
<dbReference type="InterPro" id="IPR041663">
    <property type="entry name" value="DisA/LigA_HHH"/>
</dbReference>
<dbReference type="Pfam" id="PF01653">
    <property type="entry name" value="DNA_ligase_aden"/>
    <property type="match status" value="1"/>
</dbReference>
<dbReference type="InterPro" id="IPR001357">
    <property type="entry name" value="BRCT_dom"/>
</dbReference>
<keyword evidence="9 15" id="KW-0460">Magnesium</keyword>
<dbReference type="GO" id="GO:0005829">
    <property type="term" value="C:cytosol"/>
    <property type="evidence" value="ECO:0007669"/>
    <property type="project" value="TreeGrafter"/>
</dbReference>
<dbReference type="GO" id="GO:0006260">
    <property type="term" value="P:DNA replication"/>
    <property type="evidence" value="ECO:0007669"/>
    <property type="project" value="UniProtKB-KW"/>
</dbReference>
<evidence type="ECO:0000256" key="9">
    <source>
        <dbReference type="ARBA" id="ARBA00022842"/>
    </source>
</evidence>
<dbReference type="Pfam" id="PF12826">
    <property type="entry name" value="HHH_2"/>
    <property type="match status" value="1"/>
</dbReference>
<reference evidence="17" key="1">
    <citation type="submission" date="2020-08" db="EMBL/GenBank/DDBJ databases">
        <title>Genome public.</title>
        <authorList>
            <person name="Liu C."/>
            <person name="Sun Q."/>
        </authorList>
    </citation>
    <scope>NUCLEOTIDE SEQUENCE</scope>
    <source>
        <strain evidence="17">BX15</strain>
    </source>
</reference>
<dbReference type="Pfam" id="PF22745">
    <property type="entry name" value="Nlig-Ia"/>
    <property type="match status" value="1"/>
</dbReference>
<dbReference type="GO" id="GO:0006281">
    <property type="term" value="P:DNA repair"/>
    <property type="evidence" value="ECO:0007669"/>
    <property type="project" value="UniProtKB-KW"/>
</dbReference>
<dbReference type="EMBL" id="JACOQI010000002">
    <property type="protein sequence ID" value="MBC5769306.1"/>
    <property type="molecule type" value="Genomic_DNA"/>
</dbReference>
<evidence type="ECO:0000256" key="1">
    <source>
        <dbReference type="ARBA" id="ARBA00004067"/>
    </source>
</evidence>
<dbReference type="Gene3D" id="3.30.470.30">
    <property type="entry name" value="DNA ligase/mRNA capping enzyme"/>
    <property type="match status" value="1"/>
</dbReference>
<feature type="binding site" evidence="15">
    <location>
        <begin position="87"/>
        <end position="88"/>
    </location>
    <ligand>
        <name>NAD(+)</name>
        <dbReference type="ChEBI" id="CHEBI:57540"/>
    </ligand>
</feature>
<dbReference type="SMART" id="SM00278">
    <property type="entry name" value="HhH1"/>
    <property type="match status" value="3"/>
</dbReference>
<dbReference type="HAMAP" id="MF_01588">
    <property type="entry name" value="DNA_ligase_A"/>
    <property type="match status" value="1"/>
</dbReference>
<dbReference type="SUPFAM" id="SSF56091">
    <property type="entry name" value="DNA ligase/mRNA capping enzyme, catalytic domain"/>
    <property type="match status" value="1"/>
</dbReference>
<feature type="binding site" evidence="15">
    <location>
        <position position="290"/>
    </location>
    <ligand>
        <name>NAD(+)</name>
        <dbReference type="ChEBI" id="CHEBI:57540"/>
    </ligand>
</feature>
<dbReference type="InterPro" id="IPR010994">
    <property type="entry name" value="RuvA_2-like"/>
</dbReference>
<gene>
    <name evidence="15 17" type="primary">ligA</name>
    <name evidence="17" type="ORF">H8Z83_02960</name>
</gene>